<dbReference type="PRINTS" id="PR00368">
    <property type="entry name" value="FADPNR"/>
</dbReference>
<accession>A0A833N495</accession>
<dbReference type="Proteomes" id="UP000442694">
    <property type="component" value="Unassembled WGS sequence"/>
</dbReference>
<dbReference type="Gene3D" id="3.50.50.60">
    <property type="entry name" value="FAD/NAD(P)-binding domain"/>
    <property type="match status" value="2"/>
</dbReference>
<organism evidence="4 5">
    <name type="scientific">Fluviispira multicolorata</name>
    <dbReference type="NCBI Taxonomy" id="2654512"/>
    <lineage>
        <taxon>Bacteria</taxon>
        <taxon>Pseudomonadati</taxon>
        <taxon>Bdellovibrionota</taxon>
        <taxon>Oligoflexia</taxon>
        <taxon>Silvanigrellales</taxon>
        <taxon>Silvanigrellaceae</taxon>
        <taxon>Fluviispira</taxon>
    </lineage>
</organism>
<keyword evidence="1" id="KW-0285">Flavoprotein</keyword>
<dbReference type="PRINTS" id="PR00469">
    <property type="entry name" value="PNDRDTASEII"/>
</dbReference>
<dbReference type="PANTHER" id="PTHR48105">
    <property type="entry name" value="THIOREDOXIN REDUCTASE 1-RELATED-RELATED"/>
    <property type="match status" value="1"/>
</dbReference>
<name>A0A833N495_9BACT</name>
<dbReference type="InterPro" id="IPR036188">
    <property type="entry name" value="FAD/NAD-bd_sf"/>
</dbReference>
<keyword evidence="5" id="KW-1185">Reference proteome</keyword>
<protein>
    <submittedName>
        <fullName evidence="4">FAD-binding protein</fullName>
    </submittedName>
</protein>
<evidence type="ECO:0000259" key="3">
    <source>
        <dbReference type="Pfam" id="PF07992"/>
    </source>
</evidence>
<comment type="caution">
    <text evidence="4">The sequence shown here is derived from an EMBL/GenBank/DDBJ whole genome shotgun (WGS) entry which is preliminary data.</text>
</comment>
<evidence type="ECO:0000313" key="5">
    <source>
        <dbReference type="Proteomes" id="UP000442694"/>
    </source>
</evidence>
<dbReference type="RefSeq" id="WP_152212534.1">
    <property type="nucleotide sequence ID" value="NZ_WFLN01000006.1"/>
</dbReference>
<sequence>MENQKSEICDVIIIGSGPAGMEAALVLSRTRKKIIVIDAPTLPRNFSAQEVHNFLGLDGYPPNKIREISWQQINAYNHAKLVKETAIDIDRNASNQFLVKTEEGKSYLSRNLLLAFGFIDEYPNILGFMDCWGKTIIPCPFCDGYENKDREWGIIKQTEAEILHFSKISQNWTSQNKVFLNGKKISDEGRNILKERGTKYYEEKILKIHHADGILHALTLENEIQVDIESILWTLPERPSPLIQKLVQNFQIELNEAGYLKIDSCKETSVKGIWAAGDIHGWSGAIQAAAAGEAAAVAMTHKWFH</sequence>
<feature type="domain" description="FAD/NAD(P)-binding" evidence="3">
    <location>
        <begin position="10"/>
        <end position="289"/>
    </location>
</feature>
<keyword evidence="2" id="KW-0560">Oxidoreductase</keyword>
<dbReference type="Pfam" id="PF07992">
    <property type="entry name" value="Pyr_redox_2"/>
    <property type="match status" value="1"/>
</dbReference>
<dbReference type="GO" id="GO:0016491">
    <property type="term" value="F:oxidoreductase activity"/>
    <property type="evidence" value="ECO:0007669"/>
    <property type="project" value="UniProtKB-KW"/>
</dbReference>
<dbReference type="AlphaFoldDB" id="A0A833N495"/>
<evidence type="ECO:0000256" key="1">
    <source>
        <dbReference type="ARBA" id="ARBA00022630"/>
    </source>
</evidence>
<reference evidence="4 5" key="1">
    <citation type="submission" date="2019-10" db="EMBL/GenBank/DDBJ databases">
        <title>New genus of Silvanigrellaceae.</title>
        <authorList>
            <person name="Pitt A."/>
            <person name="Hahn M.W."/>
        </authorList>
    </citation>
    <scope>NUCLEOTIDE SEQUENCE [LARGE SCALE GENOMIC DNA]</scope>
    <source>
        <strain evidence="4 5">33A1-SZDP</strain>
    </source>
</reference>
<proteinExistence type="predicted"/>
<dbReference type="InterPro" id="IPR023753">
    <property type="entry name" value="FAD/NAD-binding_dom"/>
</dbReference>
<dbReference type="EMBL" id="WFLN01000006">
    <property type="protein sequence ID" value="KAB8030606.1"/>
    <property type="molecule type" value="Genomic_DNA"/>
</dbReference>
<gene>
    <name evidence="4" type="ORF">GCL57_06430</name>
</gene>
<evidence type="ECO:0000313" key="4">
    <source>
        <dbReference type="EMBL" id="KAB8030606.1"/>
    </source>
</evidence>
<evidence type="ECO:0000256" key="2">
    <source>
        <dbReference type="ARBA" id="ARBA00023002"/>
    </source>
</evidence>
<dbReference type="SUPFAM" id="SSF51905">
    <property type="entry name" value="FAD/NAD(P)-binding domain"/>
    <property type="match status" value="1"/>
</dbReference>
<dbReference type="InterPro" id="IPR050097">
    <property type="entry name" value="Ferredoxin-NADP_redctase_2"/>
</dbReference>